<name>A0A8S4BI97_9TELE</name>
<keyword evidence="4" id="KW-1185">Reference proteome</keyword>
<sequence length="197" mass="22058">MADTHNGTCKDGTTGSTLDYMTVFSQPIFLVLCTMLALSLVYNILFCMSKCYRGKWTCRRRTKQSQSSRHMEDNPIYGNIRYQPTDVGVYSEAVPTRSSLISLSVRNPQRVHPESQSKTQDCYANLTLKAPRVQSGRSSPQIHSEGVYIGEPTEPEREDDEIADAASTMSDLYASVQTQRNKIIDTTDDGEGYANHL</sequence>
<proteinExistence type="predicted"/>
<dbReference type="OrthoDB" id="9414978at2759"/>
<feature type="region of interest" description="Disordered" evidence="1">
    <location>
        <begin position="133"/>
        <end position="160"/>
    </location>
</feature>
<dbReference type="AlphaFoldDB" id="A0A8S4BI97"/>
<evidence type="ECO:0000256" key="1">
    <source>
        <dbReference type="SAM" id="MobiDB-lite"/>
    </source>
</evidence>
<keyword evidence="2" id="KW-0812">Transmembrane</keyword>
<protein>
    <submittedName>
        <fullName evidence="3">(Atlantic silverside) hypothetical protein</fullName>
    </submittedName>
</protein>
<organism evidence="3 4">
    <name type="scientific">Menidia menidia</name>
    <name type="common">Atlantic silverside</name>
    <dbReference type="NCBI Taxonomy" id="238744"/>
    <lineage>
        <taxon>Eukaryota</taxon>
        <taxon>Metazoa</taxon>
        <taxon>Chordata</taxon>
        <taxon>Craniata</taxon>
        <taxon>Vertebrata</taxon>
        <taxon>Euteleostomi</taxon>
        <taxon>Actinopterygii</taxon>
        <taxon>Neopterygii</taxon>
        <taxon>Teleostei</taxon>
        <taxon>Neoteleostei</taxon>
        <taxon>Acanthomorphata</taxon>
        <taxon>Ovalentaria</taxon>
        <taxon>Atherinomorphae</taxon>
        <taxon>Atheriniformes</taxon>
        <taxon>Atherinopsidae</taxon>
        <taxon>Menidiinae</taxon>
        <taxon>Menidia</taxon>
    </lineage>
</organism>
<evidence type="ECO:0000313" key="3">
    <source>
        <dbReference type="EMBL" id="CAG5982434.1"/>
    </source>
</evidence>
<evidence type="ECO:0000313" key="4">
    <source>
        <dbReference type="Proteomes" id="UP000677803"/>
    </source>
</evidence>
<gene>
    <name evidence="3" type="ORF">MMEN_LOCUS16509</name>
</gene>
<feature type="transmembrane region" description="Helical" evidence="2">
    <location>
        <begin position="28"/>
        <end position="52"/>
    </location>
</feature>
<accession>A0A8S4BI97</accession>
<dbReference type="Proteomes" id="UP000677803">
    <property type="component" value="Unassembled WGS sequence"/>
</dbReference>
<keyword evidence="2" id="KW-1133">Transmembrane helix</keyword>
<dbReference type="EMBL" id="CAJRST010033334">
    <property type="protein sequence ID" value="CAG5982434.1"/>
    <property type="molecule type" value="Genomic_DNA"/>
</dbReference>
<reference evidence="3" key="1">
    <citation type="submission" date="2021-05" db="EMBL/GenBank/DDBJ databases">
        <authorList>
            <person name="Tigano A."/>
        </authorList>
    </citation>
    <scope>NUCLEOTIDE SEQUENCE</scope>
</reference>
<evidence type="ECO:0000256" key="2">
    <source>
        <dbReference type="SAM" id="Phobius"/>
    </source>
</evidence>
<comment type="caution">
    <text evidence="3">The sequence shown here is derived from an EMBL/GenBank/DDBJ whole genome shotgun (WGS) entry which is preliminary data.</text>
</comment>
<keyword evidence="2" id="KW-0472">Membrane</keyword>